<sequence length="287" mass="30127">MANIKSLSDLNGEDSDDNKKHNDYYAGGEKSGQLIRGAPEDEDSDDEGDRVGGLFRKAKAIGAQQGTADDMPTENAFRGQGRTLADGSSSQGAAGGSNQHNHVVKFYRNGIFTVDDGAPRHMDDPANLDFINSVSRGECPRELDPGNSSVDVTVNMLRAEEDYVMPKYVAFSGSGRTLGGSSGASSSQAAAAAAAAGSAPPGEWEGVDESQPTTSIQLRLSDGSRMVARMNHGHTVADIRRFIRASRPDVAGAYALATGFPPAPIADESQSLEAAGLLNAVINQRKL</sequence>
<protein>
    <recommendedName>
        <fullName evidence="7">UBX domain-containing protein</fullName>
    </recommendedName>
</protein>
<dbReference type="SMART" id="SM00166">
    <property type="entry name" value="UBX"/>
    <property type="match status" value="1"/>
</dbReference>
<evidence type="ECO:0000313" key="5">
    <source>
        <dbReference type="EMBL" id="SZX60573.1"/>
    </source>
</evidence>
<dbReference type="GO" id="GO:0043161">
    <property type="term" value="P:proteasome-mediated ubiquitin-dependent protein catabolic process"/>
    <property type="evidence" value="ECO:0007669"/>
    <property type="project" value="TreeGrafter"/>
</dbReference>
<evidence type="ECO:0000259" key="3">
    <source>
        <dbReference type="PROSITE" id="PS50033"/>
    </source>
</evidence>
<organism evidence="5 6">
    <name type="scientific">Tetradesmus obliquus</name>
    <name type="common">Green alga</name>
    <name type="synonym">Acutodesmus obliquus</name>
    <dbReference type="NCBI Taxonomy" id="3088"/>
    <lineage>
        <taxon>Eukaryota</taxon>
        <taxon>Viridiplantae</taxon>
        <taxon>Chlorophyta</taxon>
        <taxon>core chlorophytes</taxon>
        <taxon>Chlorophyceae</taxon>
        <taxon>CS clade</taxon>
        <taxon>Sphaeropleales</taxon>
        <taxon>Scenedesmaceae</taxon>
        <taxon>Tetradesmus</taxon>
    </lineage>
</organism>
<dbReference type="Gene3D" id="3.30.420.210">
    <property type="entry name" value="SEP domain"/>
    <property type="match status" value="1"/>
</dbReference>
<dbReference type="Pfam" id="PF00789">
    <property type="entry name" value="UBX"/>
    <property type="match status" value="1"/>
</dbReference>
<dbReference type="Proteomes" id="UP000256970">
    <property type="component" value="Unassembled WGS sequence"/>
</dbReference>
<dbReference type="GO" id="GO:0000045">
    <property type="term" value="P:autophagosome assembly"/>
    <property type="evidence" value="ECO:0007669"/>
    <property type="project" value="TreeGrafter"/>
</dbReference>
<dbReference type="InterPro" id="IPR029071">
    <property type="entry name" value="Ubiquitin-like_domsf"/>
</dbReference>
<dbReference type="FunFam" id="3.10.20.90:FF:000179">
    <property type="entry name" value="Plant UBX domain-containing protein 4"/>
    <property type="match status" value="1"/>
</dbReference>
<dbReference type="PROSITE" id="PS50033">
    <property type="entry name" value="UBX"/>
    <property type="match status" value="1"/>
</dbReference>
<dbReference type="GO" id="GO:0005634">
    <property type="term" value="C:nucleus"/>
    <property type="evidence" value="ECO:0007669"/>
    <property type="project" value="TreeGrafter"/>
</dbReference>
<dbReference type="AlphaFoldDB" id="A0A383V6I2"/>
<evidence type="ECO:0000259" key="4">
    <source>
        <dbReference type="PROSITE" id="PS51399"/>
    </source>
</evidence>
<accession>A0A383V6I2</accession>
<evidence type="ECO:0000313" key="6">
    <source>
        <dbReference type="Proteomes" id="UP000256970"/>
    </source>
</evidence>
<evidence type="ECO:0008006" key="7">
    <source>
        <dbReference type="Google" id="ProtNLM"/>
    </source>
</evidence>
<dbReference type="EMBL" id="FNXT01000077">
    <property type="protein sequence ID" value="SZX60573.1"/>
    <property type="molecule type" value="Genomic_DNA"/>
</dbReference>
<gene>
    <name evidence="5" type="ORF">BQ4739_LOCUS1108</name>
</gene>
<dbReference type="GO" id="GO:0061025">
    <property type="term" value="P:membrane fusion"/>
    <property type="evidence" value="ECO:0007669"/>
    <property type="project" value="TreeGrafter"/>
</dbReference>
<dbReference type="CDD" id="cd01770">
    <property type="entry name" value="UBX_UBXN2"/>
    <property type="match status" value="1"/>
</dbReference>
<name>A0A383V6I2_TETOB</name>
<proteinExistence type="predicted"/>
<dbReference type="GO" id="GO:0005829">
    <property type="term" value="C:cytosol"/>
    <property type="evidence" value="ECO:0007669"/>
    <property type="project" value="TreeGrafter"/>
</dbReference>
<keyword evidence="6" id="KW-1185">Reference proteome</keyword>
<dbReference type="SMART" id="SM00553">
    <property type="entry name" value="SEP"/>
    <property type="match status" value="1"/>
</dbReference>
<dbReference type="SUPFAM" id="SSF54236">
    <property type="entry name" value="Ubiquitin-like"/>
    <property type="match status" value="1"/>
</dbReference>
<feature type="region of interest" description="Disordered" evidence="2">
    <location>
        <begin position="192"/>
        <end position="213"/>
    </location>
</feature>
<dbReference type="PROSITE" id="PS51399">
    <property type="entry name" value="SEP"/>
    <property type="match status" value="1"/>
</dbReference>
<evidence type="ECO:0000256" key="2">
    <source>
        <dbReference type="SAM" id="MobiDB-lite"/>
    </source>
</evidence>
<dbReference type="Pfam" id="PF08059">
    <property type="entry name" value="SEP"/>
    <property type="match status" value="1"/>
</dbReference>
<dbReference type="GO" id="GO:0043130">
    <property type="term" value="F:ubiquitin binding"/>
    <property type="evidence" value="ECO:0007669"/>
    <property type="project" value="TreeGrafter"/>
</dbReference>
<feature type="domain" description="SEP" evidence="4">
    <location>
        <begin position="99"/>
        <end position="164"/>
    </location>
</feature>
<dbReference type="SUPFAM" id="SSF102848">
    <property type="entry name" value="NSFL1 (p97 ATPase) cofactor p47, SEP domain"/>
    <property type="match status" value="1"/>
</dbReference>
<dbReference type="GO" id="GO:0031468">
    <property type="term" value="P:nuclear membrane reassembly"/>
    <property type="evidence" value="ECO:0007669"/>
    <property type="project" value="TreeGrafter"/>
</dbReference>
<evidence type="ECO:0000256" key="1">
    <source>
        <dbReference type="ARBA" id="ARBA00022786"/>
    </source>
</evidence>
<reference evidence="5 6" key="1">
    <citation type="submission" date="2016-10" db="EMBL/GenBank/DDBJ databases">
        <authorList>
            <person name="Cai Z."/>
        </authorList>
    </citation>
    <scope>NUCLEOTIDE SEQUENCE [LARGE SCALE GENOMIC DNA]</scope>
</reference>
<dbReference type="Gene3D" id="3.10.20.90">
    <property type="entry name" value="Phosphatidylinositol 3-kinase Catalytic Subunit, Chain A, domain 1"/>
    <property type="match status" value="1"/>
</dbReference>
<dbReference type="STRING" id="3088.A0A383V6I2"/>
<feature type="domain" description="UBX" evidence="3">
    <location>
        <begin position="209"/>
        <end position="285"/>
    </location>
</feature>
<dbReference type="PANTHER" id="PTHR23333:SF20">
    <property type="entry name" value="NSFL1 COFACTOR P47"/>
    <property type="match status" value="1"/>
</dbReference>
<dbReference type="InterPro" id="IPR036241">
    <property type="entry name" value="NSFL1C_SEP_dom_sf"/>
</dbReference>
<dbReference type="GO" id="GO:0007030">
    <property type="term" value="P:Golgi organization"/>
    <property type="evidence" value="ECO:0007669"/>
    <property type="project" value="TreeGrafter"/>
</dbReference>
<keyword evidence="1" id="KW-0833">Ubl conjugation pathway</keyword>
<dbReference type="InterPro" id="IPR001012">
    <property type="entry name" value="UBX_dom"/>
</dbReference>
<feature type="region of interest" description="Disordered" evidence="2">
    <location>
        <begin position="1"/>
        <end position="99"/>
    </location>
</feature>
<dbReference type="InterPro" id="IPR012989">
    <property type="entry name" value="SEP_domain"/>
</dbReference>
<dbReference type="PANTHER" id="PTHR23333">
    <property type="entry name" value="UBX DOMAIN CONTAINING PROTEIN"/>
    <property type="match status" value="1"/>
</dbReference>